<dbReference type="SUPFAM" id="SSF52096">
    <property type="entry name" value="ClpP/crotonase"/>
    <property type="match status" value="1"/>
</dbReference>
<evidence type="ECO:0000313" key="5">
    <source>
        <dbReference type="EMBL" id="MTV32953.1"/>
    </source>
</evidence>
<dbReference type="RefSeq" id="WP_155447632.1">
    <property type="nucleotide sequence ID" value="NZ_JAOQNR010000023.1"/>
</dbReference>
<protein>
    <recommendedName>
        <fullName evidence="2">3-hydroxyisobutyryl-CoA hydrolase</fullName>
        <ecNumber evidence="2">3.1.2.4</ecNumber>
    </recommendedName>
</protein>
<sequence length="342" mass="36474">MSDDTEILLARHGHLGLITLNRPKAINALTLNMVRVMTRALEDWARDDDVANVLIRGAGERGFCAGGDIVAIYHAALSGDRAPTHFWREEYALNLMISEYSKPIVVVMHGIVMGGGVGVSAHAAHRIVTEGSSVAMPEVSIGFVPDVGGTFLLSRAPGELGTHLALTAGRAGPADCLLLGLADLYVPQDRLSTLTDLRECATHEDVRAVLSALSAPVGPAPLAEHRAWIDVAYAAETVEEIFEALAARPEPAAQAALTQIRKHSPTSLKVTLRALRKARSYGRLAPCLDMELIAASACLGGSDFPEGIRAAVIDKDRAPKWAPARLEDVGEAEISRYFAPQA</sequence>
<dbReference type="AlphaFoldDB" id="A0A6N8DUT8"/>
<dbReference type="NCBIfam" id="NF004127">
    <property type="entry name" value="PRK05617.1"/>
    <property type="match status" value="1"/>
</dbReference>
<comment type="caution">
    <text evidence="5">The sequence shown here is derived from an EMBL/GenBank/DDBJ whole genome shotgun (WGS) entry which is preliminary data.</text>
</comment>
<comment type="catalytic activity">
    <reaction evidence="1">
        <text>3-hydroxy-2-methylpropanoyl-CoA + H2O = 3-hydroxy-2-methylpropanoate + CoA + H(+)</text>
        <dbReference type="Rhea" id="RHEA:20888"/>
        <dbReference type="ChEBI" id="CHEBI:11805"/>
        <dbReference type="ChEBI" id="CHEBI:15377"/>
        <dbReference type="ChEBI" id="CHEBI:15378"/>
        <dbReference type="ChEBI" id="CHEBI:57287"/>
        <dbReference type="ChEBI" id="CHEBI:57340"/>
        <dbReference type="EC" id="3.1.2.4"/>
    </reaction>
</comment>
<feature type="domain" description="Enoyl-CoA hydratase/isomerase" evidence="4">
    <location>
        <begin position="16"/>
        <end position="338"/>
    </location>
</feature>
<dbReference type="GO" id="GO:0006574">
    <property type="term" value="P:L-valine catabolic process"/>
    <property type="evidence" value="ECO:0007669"/>
    <property type="project" value="TreeGrafter"/>
</dbReference>
<organism evidence="5 6">
    <name type="scientific">Rhodoblastus acidophilus</name>
    <name type="common">Rhodopseudomonas acidophila</name>
    <dbReference type="NCBI Taxonomy" id="1074"/>
    <lineage>
        <taxon>Bacteria</taxon>
        <taxon>Pseudomonadati</taxon>
        <taxon>Pseudomonadota</taxon>
        <taxon>Alphaproteobacteria</taxon>
        <taxon>Hyphomicrobiales</taxon>
        <taxon>Rhodoblastaceae</taxon>
        <taxon>Rhodoblastus</taxon>
    </lineage>
</organism>
<dbReference type="InterPro" id="IPR029045">
    <property type="entry name" value="ClpP/crotonase-like_dom_sf"/>
</dbReference>
<evidence type="ECO:0000256" key="2">
    <source>
        <dbReference type="ARBA" id="ARBA00011915"/>
    </source>
</evidence>
<dbReference type="GO" id="GO:0016853">
    <property type="term" value="F:isomerase activity"/>
    <property type="evidence" value="ECO:0007669"/>
    <property type="project" value="UniProtKB-KW"/>
</dbReference>
<evidence type="ECO:0000256" key="3">
    <source>
        <dbReference type="ARBA" id="ARBA00022801"/>
    </source>
</evidence>
<keyword evidence="5" id="KW-0413">Isomerase</keyword>
<dbReference type="GO" id="GO:0003860">
    <property type="term" value="F:3-hydroxyisobutyryl-CoA hydrolase activity"/>
    <property type="evidence" value="ECO:0007669"/>
    <property type="project" value="UniProtKB-EC"/>
</dbReference>
<evidence type="ECO:0000256" key="1">
    <source>
        <dbReference type="ARBA" id="ARBA00001709"/>
    </source>
</evidence>
<dbReference type="CDD" id="cd06558">
    <property type="entry name" value="crotonase-like"/>
    <property type="match status" value="1"/>
</dbReference>
<dbReference type="EMBL" id="WNKS01000024">
    <property type="protein sequence ID" value="MTV32953.1"/>
    <property type="molecule type" value="Genomic_DNA"/>
</dbReference>
<evidence type="ECO:0000259" key="4">
    <source>
        <dbReference type="Pfam" id="PF16113"/>
    </source>
</evidence>
<accession>A0A6N8DUT8</accession>
<dbReference type="InterPro" id="IPR032259">
    <property type="entry name" value="HIBYL-CoA-H"/>
</dbReference>
<dbReference type="InterPro" id="IPR045004">
    <property type="entry name" value="ECH_dom"/>
</dbReference>
<dbReference type="EC" id="3.1.2.4" evidence="2"/>
<reference evidence="5 6" key="1">
    <citation type="submission" date="2019-11" db="EMBL/GenBank/DDBJ databases">
        <title>Whole-genome sequence of a Rhodoblastus acidophilus DSM 142.</title>
        <authorList>
            <person name="Kyndt J.A."/>
            <person name="Meyer T.E."/>
        </authorList>
    </citation>
    <scope>NUCLEOTIDE SEQUENCE [LARGE SCALE GENOMIC DNA]</scope>
    <source>
        <strain evidence="5 6">DSM 142</strain>
    </source>
</reference>
<gene>
    <name evidence="5" type="ORF">GJ654_18390</name>
</gene>
<dbReference type="Gene3D" id="3.90.226.10">
    <property type="entry name" value="2-enoyl-CoA Hydratase, Chain A, domain 1"/>
    <property type="match status" value="1"/>
</dbReference>
<name>A0A6N8DUT8_RHOAC</name>
<dbReference type="Pfam" id="PF16113">
    <property type="entry name" value="ECH_2"/>
    <property type="match status" value="1"/>
</dbReference>
<dbReference type="PANTHER" id="PTHR43176">
    <property type="entry name" value="3-HYDROXYISOBUTYRYL-COA HYDROLASE-RELATED"/>
    <property type="match status" value="1"/>
</dbReference>
<evidence type="ECO:0000313" key="6">
    <source>
        <dbReference type="Proteomes" id="UP000439113"/>
    </source>
</evidence>
<proteinExistence type="predicted"/>
<keyword evidence="3" id="KW-0378">Hydrolase</keyword>
<dbReference type="GO" id="GO:0005829">
    <property type="term" value="C:cytosol"/>
    <property type="evidence" value="ECO:0007669"/>
    <property type="project" value="TreeGrafter"/>
</dbReference>
<dbReference type="OrthoDB" id="9790967at2"/>
<dbReference type="Proteomes" id="UP000439113">
    <property type="component" value="Unassembled WGS sequence"/>
</dbReference>
<dbReference type="PANTHER" id="PTHR43176:SF3">
    <property type="entry name" value="3-HYDROXYISOBUTYRYL-COA HYDROLASE, MITOCHONDRIAL"/>
    <property type="match status" value="1"/>
</dbReference>